<dbReference type="Proteomes" id="UP000319516">
    <property type="component" value="Unassembled WGS sequence"/>
</dbReference>
<protein>
    <submittedName>
        <fullName evidence="2">Uncharacterized protein</fullName>
    </submittedName>
</protein>
<dbReference type="EMBL" id="VFOP01000001">
    <property type="protein sequence ID" value="TQL52065.1"/>
    <property type="molecule type" value="Genomic_DNA"/>
</dbReference>
<dbReference type="RefSeq" id="WP_141785984.1">
    <property type="nucleotide sequence ID" value="NZ_BAAAIK010000001.1"/>
</dbReference>
<keyword evidence="3" id="KW-1185">Reference proteome</keyword>
<gene>
    <name evidence="2" type="ORF">FB467_3234</name>
</gene>
<evidence type="ECO:0000256" key="1">
    <source>
        <dbReference type="SAM" id="Phobius"/>
    </source>
</evidence>
<dbReference type="OrthoDB" id="4871031at2"/>
<name>A0A542YVF1_9MICO</name>
<keyword evidence="1" id="KW-1133">Transmembrane helix</keyword>
<evidence type="ECO:0000313" key="3">
    <source>
        <dbReference type="Proteomes" id="UP000319516"/>
    </source>
</evidence>
<dbReference type="AlphaFoldDB" id="A0A542YVF1"/>
<evidence type="ECO:0000313" key="2">
    <source>
        <dbReference type="EMBL" id="TQL52065.1"/>
    </source>
</evidence>
<comment type="caution">
    <text evidence="2">The sequence shown here is derived from an EMBL/GenBank/DDBJ whole genome shotgun (WGS) entry which is preliminary data.</text>
</comment>
<accession>A0A542YVF1</accession>
<reference evidence="2 3" key="1">
    <citation type="submission" date="2019-06" db="EMBL/GenBank/DDBJ databases">
        <title>Sequencing the genomes of 1000 actinobacteria strains.</title>
        <authorList>
            <person name="Klenk H.-P."/>
        </authorList>
    </citation>
    <scope>NUCLEOTIDE SEQUENCE [LARGE SCALE GENOMIC DNA]</scope>
    <source>
        <strain evidence="2 3">DSM 12335</strain>
    </source>
</reference>
<feature type="transmembrane region" description="Helical" evidence="1">
    <location>
        <begin position="19"/>
        <end position="38"/>
    </location>
</feature>
<keyword evidence="1" id="KW-0472">Membrane</keyword>
<proteinExistence type="predicted"/>
<sequence>MSTQDNAAQSVFKTPGAQLTALLAVVYGMGVAFGPQLWDQEGFWDVWLMAGAAVVGLCFIATIVVPLVRGLR</sequence>
<keyword evidence="1" id="KW-0812">Transmembrane</keyword>
<feature type="transmembrane region" description="Helical" evidence="1">
    <location>
        <begin position="44"/>
        <end position="68"/>
    </location>
</feature>
<organism evidence="2 3">
    <name type="scientific">Ornithinicoccus hortensis</name>
    <dbReference type="NCBI Taxonomy" id="82346"/>
    <lineage>
        <taxon>Bacteria</taxon>
        <taxon>Bacillati</taxon>
        <taxon>Actinomycetota</taxon>
        <taxon>Actinomycetes</taxon>
        <taxon>Micrococcales</taxon>
        <taxon>Intrasporangiaceae</taxon>
        <taxon>Ornithinicoccus</taxon>
    </lineage>
</organism>